<feature type="region of interest" description="Disordered" evidence="1">
    <location>
        <begin position="1"/>
        <end position="29"/>
    </location>
</feature>
<gene>
    <name evidence="2" type="ORF">ACFQ1S_25935</name>
</gene>
<sequence length="208" mass="20909">MQSRRKAAGCTKNVTAEAAAAAPKTSGEDCGGLDQALKNNLNFIAGQKANPDSQSAARIANRQAVVDQIQSRRKAAGCNANVKADNGNAGNNNAGNNAGGVNNGGNNAGMGNAGNAGNNAGNGAGVGDVVCNGQQVTLSGESGDAAATSNQFPPGTQLKVTNLDNNQSITVEVKGPSGSCVLLNNDAFNQIHEPGKNLIRRARIEKVG</sequence>
<reference evidence="3" key="1">
    <citation type="journal article" date="2019" name="Int. J. Syst. Evol. Microbiol.">
        <title>The Global Catalogue of Microorganisms (GCM) 10K type strain sequencing project: providing services to taxonomists for standard genome sequencing and annotation.</title>
        <authorList>
            <consortium name="The Broad Institute Genomics Platform"/>
            <consortium name="The Broad Institute Genome Sequencing Center for Infectious Disease"/>
            <person name="Wu L."/>
            <person name="Ma J."/>
        </authorList>
    </citation>
    <scope>NUCLEOTIDE SEQUENCE [LARGE SCALE GENOMIC DNA]</scope>
    <source>
        <strain evidence="3">JCM 31486</strain>
    </source>
</reference>
<keyword evidence="3" id="KW-1185">Reference proteome</keyword>
<evidence type="ECO:0000313" key="2">
    <source>
        <dbReference type="EMBL" id="MFD1048724.1"/>
    </source>
</evidence>
<organism evidence="2 3">
    <name type="scientific">Kibdelosporangium lantanae</name>
    <dbReference type="NCBI Taxonomy" id="1497396"/>
    <lineage>
        <taxon>Bacteria</taxon>
        <taxon>Bacillati</taxon>
        <taxon>Actinomycetota</taxon>
        <taxon>Actinomycetes</taxon>
        <taxon>Pseudonocardiales</taxon>
        <taxon>Pseudonocardiaceae</taxon>
        <taxon>Kibdelosporangium</taxon>
    </lineage>
</organism>
<accession>A0ABW3MGF8</accession>
<evidence type="ECO:0000256" key="1">
    <source>
        <dbReference type="SAM" id="MobiDB-lite"/>
    </source>
</evidence>
<name>A0ABW3MGF8_9PSEU</name>
<dbReference type="Proteomes" id="UP001597045">
    <property type="component" value="Unassembled WGS sequence"/>
</dbReference>
<proteinExistence type="predicted"/>
<dbReference type="EMBL" id="JBHTIS010001759">
    <property type="protein sequence ID" value="MFD1048724.1"/>
    <property type="molecule type" value="Genomic_DNA"/>
</dbReference>
<evidence type="ECO:0000313" key="3">
    <source>
        <dbReference type="Proteomes" id="UP001597045"/>
    </source>
</evidence>
<comment type="caution">
    <text evidence="2">The sequence shown here is derived from an EMBL/GenBank/DDBJ whole genome shotgun (WGS) entry which is preliminary data.</text>
</comment>
<protein>
    <submittedName>
        <fullName evidence="2">Uncharacterized protein</fullName>
    </submittedName>
</protein>